<feature type="region of interest" description="Disordered" evidence="1">
    <location>
        <begin position="1"/>
        <end position="31"/>
    </location>
</feature>
<evidence type="ECO:0000313" key="3">
    <source>
        <dbReference type="EMBL" id="GMI37622.1"/>
    </source>
</evidence>
<keyword evidence="2" id="KW-0472">Membrane</keyword>
<gene>
    <name evidence="3" type="ORF">TeGR_g13641</name>
</gene>
<feature type="compositionally biased region" description="Basic and acidic residues" evidence="1">
    <location>
        <begin position="65"/>
        <end position="93"/>
    </location>
</feature>
<name>A0ABQ6N0B6_9STRA</name>
<evidence type="ECO:0008006" key="5">
    <source>
        <dbReference type="Google" id="ProtNLM"/>
    </source>
</evidence>
<keyword evidence="4" id="KW-1185">Reference proteome</keyword>
<reference evidence="3 4" key="1">
    <citation type="journal article" date="2023" name="Commun. Biol.">
        <title>Genome analysis of Parmales, the sister group of diatoms, reveals the evolutionary specialization of diatoms from phago-mixotrophs to photoautotrophs.</title>
        <authorList>
            <person name="Ban H."/>
            <person name="Sato S."/>
            <person name="Yoshikawa S."/>
            <person name="Yamada K."/>
            <person name="Nakamura Y."/>
            <person name="Ichinomiya M."/>
            <person name="Sato N."/>
            <person name="Blanc-Mathieu R."/>
            <person name="Endo H."/>
            <person name="Kuwata A."/>
            <person name="Ogata H."/>
        </authorList>
    </citation>
    <scope>NUCLEOTIDE SEQUENCE [LARGE SCALE GENOMIC DNA]</scope>
</reference>
<evidence type="ECO:0000256" key="1">
    <source>
        <dbReference type="SAM" id="MobiDB-lite"/>
    </source>
</evidence>
<dbReference type="Proteomes" id="UP001165060">
    <property type="component" value="Unassembled WGS sequence"/>
</dbReference>
<evidence type="ECO:0000313" key="4">
    <source>
        <dbReference type="Proteomes" id="UP001165060"/>
    </source>
</evidence>
<feature type="transmembrane region" description="Helical" evidence="2">
    <location>
        <begin position="32"/>
        <end position="51"/>
    </location>
</feature>
<feature type="region of interest" description="Disordered" evidence="1">
    <location>
        <begin position="61"/>
        <end position="93"/>
    </location>
</feature>
<feature type="compositionally biased region" description="Low complexity" evidence="1">
    <location>
        <begin position="10"/>
        <end position="21"/>
    </location>
</feature>
<comment type="caution">
    <text evidence="3">The sequence shown here is derived from an EMBL/GenBank/DDBJ whole genome shotgun (WGS) entry which is preliminary data.</text>
</comment>
<accession>A0ABQ6N0B6</accession>
<sequence length="93" mass="10209">MAPGPRPLAFSSSPDGSFSSPAKHAKRAPSEYAPGMGLAIVLMSAGLVMYAKRGQRQVKAIAENQMRRRPPEKAGPKSRLESERSKNRWEKDD</sequence>
<organism evidence="3 4">
    <name type="scientific">Tetraparma gracilis</name>
    <dbReference type="NCBI Taxonomy" id="2962635"/>
    <lineage>
        <taxon>Eukaryota</taxon>
        <taxon>Sar</taxon>
        <taxon>Stramenopiles</taxon>
        <taxon>Ochrophyta</taxon>
        <taxon>Bolidophyceae</taxon>
        <taxon>Parmales</taxon>
        <taxon>Triparmaceae</taxon>
        <taxon>Tetraparma</taxon>
    </lineage>
</organism>
<evidence type="ECO:0000256" key="2">
    <source>
        <dbReference type="SAM" id="Phobius"/>
    </source>
</evidence>
<keyword evidence="2" id="KW-0812">Transmembrane</keyword>
<feature type="non-terminal residue" evidence="3">
    <location>
        <position position="93"/>
    </location>
</feature>
<dbReference type="EMBL" id="BRYB01001983">
    <property type="protein sequence ID" value="GMI37622.1"/>
    <property type="molecule type" value="Genomic_DNA"/>
</dbReference>
<proteinExistence type="predicted"/>
<protein>
    <recommendedName>
        <fullName evidence="5">Transmembrane protein</fullName>
    </recommendedName>
</protein>
<keyword evidence="2" id="KW-1133">Transmembrane helix</keyword>